<dbReference type="STRING" id="63057.A0A2P5E5Y5"/>
<dbReference type="AlphaFoldDB" id="A0A2P5E5Y5"/>
<feature type="transmembrane region" description="Helical" evidence="2">
    <location>
        <begin position="158"/>
        <end position="179"/>
    </location>
</feature>
<comment type="caution">
    <text evidence="3">The sequence shown here is derived from an EMBL/GenBank/DDBJ whole genome shotgun (WGS) entry which is preliminary data.</text>
</comment>
<feature type="compositionally biased region" description="Gly residues" evidence="1">
    <location>
        <begin position="25"/>
        <end position="34"/>
    </location>
</feature>
<dbReference type="PANTHER" id="PTHR33430:SF9">
    <property type="entry name" value="MATERNAL EFFECT EMBRYO ARREST 60"/>
    <property type="match status" value="1"/>
</dbReference>
<feature type="region of interest" description="Disordered" evidence="1">
    <location>
        <begin position="22"/>
        <end position="44"/>
    </location>
</feature>
<organism evidence="3 4">
    <name type="scientific">Trema orientale</name>
    <name type="common">Charcoal tree</name>
    <name type="synonym">Celtis orientalis</name>
    <dbReference type="NCBI Taxonomy" id="63057"/>
    <lineage>
        <taxon>Eukaryota</taxon>
        <taxon>Viridiplantae</taxon>
        <taxon>Streptophyta</taxon>
        <taxon>Embryophyta</taxon>
        <taxon>Tracheophyta</taxon>
        <taxon>Spermatophyta</taxon>
        <taxon>Magnoliopsida</taxon>
        <taxon>eudicotyledons</taxon>
        <taxon>Gunneridae</taxon>
        <taxon>Pentapetalae</taxon>
        <taxon>rosids</taxon>
        <taxon>fabids</taxon>
        <taxon>Rosales</taxon>
        <taxon>Cannabaceae</taxon>
        <taxon>Trema</taxon>
    </lineage>
</organism>
<evidence type="ECO:0000256" key="1">
    <source>
        <dbReference type="SAM" id="MobiDB-lite"/>
    </source>
</evidence>
<evidence type="ECO:0000313" key="3">
    <source>
        <dbReference type="EMBL" id="PON80956.1"/>
    </source>
</evidence>
<dbReference type="EMBL" id="JXTC01000228">
    <property type="protein sequence ID" value="PON80956.1"/>
    <property type="molecule type" value="Genomic_DNA"/>
</dbReference>
<name>A0A2P5E5Y5_TREOI</name>
<dbReference type="OrthoDB" id="666653at2759"/>
<keyword evidence="2" id="KW-1133">Transmembrane helix</keyword>
<keyword evidence="2" id="KW-0472">Membrane</keyword>
<gene>
    <name evidence="3" type="ORF">TorRG33x02_232890</name>
</gene>
<feature type="transmembrane region" description="Helical" evidence="2">
    <location>
        <begin position="55"/>
        <end position="81"/>
    </location>
</feature>
<dbReference type="InParanoid" id="A0A2P5E5Y5"/>
<keyword evidence="2" id="KW-0812">Transmembrane</keyword>
<dbReference type="Proteomes" id="UP000237000">
    <property type="component" value="Unassembled WGS sequence"/>
</dbReference>
<sequence>MKTNNLFPQNKEDVYNNSVTTTVARGGGGGGGGVRPEKMSSDSSLRRRALTTTNIHIMALDGVVNVNSLFTLALFLGLSWYPTSDPQTTLIGAAALDCAAGSDIAEGLIAFHVYSFSSFLFSSLIALALKQAIRISGGGDYGEVLLHLGRVNRAALRFGMMASAFGSVFGCGFLMMALVDLVQIKLGTLACGSVYTFAAVVPLVILVPLALFVYLSLVLHAFTR</sequence>
<evidence type="ECO:0000256" key="2">
    <source>
        <dbReference type="SAM" id="Phobius"/>
    </source>
</evidence>
<reference evidence="4" key="1">
    <citation type="submission" date="2016-06" db="EMBL/GenBank/DDBJ databases">
        <title>Parallel loss of symbiosis genes in relatives of nitrogen-fixing non-legume Parasponia.</title>
        <authorList>
            <person name="Van Velzen R."/>
            <person name="Holmer R."/>
            <person name="Bu F."/>
            <person name="Rutten L."/>
            <person name="Van Zeijl A."/>
            <person name="Liu W."/>
            <person name="Santuari L."/>
            <person name="Cao Q."/>
            <person name="Sharma T."/>
            <person name="Shen D."/>
            <person name="Roswanjaya Y."/>
            <person name="Wardhani T."/>
            <person name="Kalhor M.S."/>
            <person name="Jansen J."/>
            <person name="Van den Hoogen J."/>
            <person name="Gungor B."/>
            <person name="Hartog M."/>
            <person name="Hontelez J."/>
            <person name="Verver J."/>
            <person name="Yang W.-C."/>
            <person name="Schijlen E."/>
            <person name="Repin R."/>
            <person name="Schilthuizen M."/>
            <person name="Schranz E."/>
            <person name="Heidstra R."/>
            <person name="Miyata K."/>
            <person name="Fedorova E."/>
            <person name="Kohlen W."/>
            <person name="Bisseling T."/>
            <person name="Smit S."/>
            <person name="Geurts R."/>
        </authorList>
    </citation>
    <scope>NUCLEOTIDE SEQUENCE [LARGE SCALE GENOMIC DNA]</scope>
    <source>
        <strain evidence="4">cv. RG33-2</strain>
    </source>
</reference>
<keyword evidence="4" id="KW-1185">Reference proteome</keyword>
<evidence type="ECO:0000313" key="4">
    <source>
        <dbReference type="Proteomes" id="UP000237000"/>
    </source>
</evidence>
<accession>A0A2P5E5Y5</accession>
<feature type="transmembrane region" description="Helical" evidence="2">
    <location>
        <begin position="199"/>
        <end position="222"/>
    </location>
</feature>
<dbReference type="PANTHER" id="PTHR33430">
    <property type="entry name" value="MATERNAL EFFECT EMBRYO ARREST PROTEIN"/>
    <property type="match status" value="1"/>
</dbReference>
<protein>
    <submittedName>
        <fullName evidence="3">Maternal effect embryo arrest</fullName>
    </submittedName>
</protein>
<proteinExistence type="predicted"/>
<feature type="transmembrane region" description="Helical" evidence="2">
    <location>
        <begin position="109"/>
        <end position="129"/>
    </location>
</feature>